<evidence type="ECO:0000313" key="3">
    <source>
        <dbReference type="Proteomes" id="UP001226762"/>
    </source>
</evidence>
<keyword evidence="1" id="KW-0812">Transmembrane</keyword>
<sequence length="100" mass="11117">MNENDKLNGRLHGEQFEPDRPDSIGMRVLFTILIAMMVSVSQTVLGVLTVIQLVIMLVNKGEANRNLADFGTDLGVWIAKAARYMTAGSNVKPWPWSELD</sequence>
<dbReference type="Pfam" id="PF14333">
    <property type="entry name" value="DUF4389"/>
    <property type="match status" value="1"/>
</dbReference>
<organism evidence="2 3">
    <name type="scientific">Marimonas arenosa</name>
    <dbReference type="NCBI Taxonomy" id="1795305"/>
    <lineage>
        <taxon>Bacteria</taxon>
        <taxon>Pseudomonadati</taxon>
        <taxon>Pseudomonadota</taxon>
        <taxon>Alphaproteobacteria</taxon>
        <taxon>Rhodobacterales</taxon>
        <taxon>Paracoccaceae</taxon>
        <taxon>Marimonas</taxon>
    </lineage>
</organism>
<protein>
    <submittedName>
        <fullName evidence="2">DUF4389 domain-containing protein</fullName>
    </submittedName>
</protein>
<dbReference type="AlphaFoldDB" id="A0AAE4B7W6"/>
<gene>
    <name evidence="2" type="ORF">NO357_18960</name>
</gene>
<feature type="transmembrane region" description="Helical" evidence="1">
    <location>
        <begin position="28"/>
        <end position="58"/>
    </location>
</feature>
<dbReference type="EMBL" id="JANHAX010000007">
    <property type="protein sequence ID" value="MDQ2091986.1"/>
    <property type="molecule type" value="Genomic_DNA"/>
</dbReference>
<proteinExistence type="predicted"/>
<evidence type="ECO:0000313" key="2">
    <source>
        <dbReference type="EMBL" id="MDQ2091986.1"/>
    </source>
</evidence>
<accession>A0AAE4B7W6</accession>
<keyword evidence="1" id="KW-0472">Membrane</keyword>
<dbReference type="InterPro" id="IPR025498">
    <property type="entry name" value="DUF4389"/>
</dbReference>
<keyword evidence="3" id="KW-1185">Reference proteome</keyword>
<reference evidence="2" key="2">
    <citation type="submission" date="2023-02" db="EMBL/GenBank/DDBJ databases">
        <title>'Rhodoalgimonas zhirmunskyi' gen. nov., isolated from a red alga.</title>
        <authorList>
            <person name="Nedashkovskaya O.I."/>
            <person name="Otstavnykh N.Y."/>
            <person name="Bystritskaya E.P."/>
            <person name="Balabanova L.A."/>
            <person name="Isaeva M.P."/>
        </authorList>
    </citation>
    <scope>NUCLEOTIDE SEQUENCE</scope>
    <source>
        <strain evidence="2">KCTC 52189</strain>
    </source>
</reference>
<dbReference type="Proteomes" id="UP001226762">
    <property type="component" value="Unassembled WGS sequence"/>
</dbReference>
<dbReference type="RefSeq" id="WP_306737294.1">
    <property type="nucleotide sequence ID" value="NZ_JANHAX010000007.1"/>
</dbReference>
<reference evidence="2" key="1">
    <citation type="submission" date="2022-07" db="EMBL/GenBank/DDBJ databases">
        <authorList>
            <person name="Otstavnykh N."/>
            <person name="Isaeva M."/>
            <person name="Bystritskaya E."/>
        </authorList>
    </citation>
    <scope>NUCLEOTIDE SEQUENCE</scope>
    <source>
        <strain evidence="2">KCTC 52189</strain>
    </source>
</reference>
<name>A0AAE4B7W6_9RHOB</name>
<evidence type="ECO:0000256" key="1">
    <source>
        <dbReference type="SAM" id="Phobius"/>
    </source>
</evidence>
<keyword evidence="1" id="KW-1133">Transmembrane helix</keyword>
<comment type="caution">
    <text evidence="2">The sequence shown here is derived from an EMBL/GenBank/DDBJ whole genome shotgun (WGS) entry which is preliminary data.</text>
</comment>